<dbReference type="STRING" id="43678.OJAG_20610"/>
<sequence length="190" mass="19644">MPPPPAARAKVLEAFATLLVTQGERATTLDAVAAEAGVSKGGLLYHFGSKVALAEGLMEHLRDLTAADVDAMRAAPAGPVDYFIRTSADSDSDFELVYVAVSRLAQGSYPQARAALDDAHDAWAGAVLEAVGDPVLTRAIMLIGDGLYAQASEHFASGASPANAATPQGGSIDDLLALIDQMIALRAQRA</sequence>
<evidence type="ECO:0000313" key="7">
    <source>
        <dbReference type="Proteomes" id="UP000076447"/>
    </source>
</evidence>
<reference evidence="6 7" key="1">
    <citation type="submission" date="2016-01" db="EMBL/GenBank/DDBJ databases">
        <title>Genome sequence of Oerskovia enterophila VJag, an agar and cellulose degrading bacterium.</title>
        <authorList>
            <person name="Poehlein A."/>
            <person name="Jag V."/>
            <person name="Bengelsdorf F."/>
            <person name="Duerre P."/>
            <person name="Daniel R."/>
        </authorList>
    </citation>
    <scope>NUCLEOTIDE SEQUENCE [LARGE SCALE GENOMIC DNA]</scope>
    <source>
        <strain evidence="6 7">VJag</strain>
    </source>
</reference>
<dbReference type="InterPro" id="IPR050109">
    <property type="entry name" value="HTH-type_TetR-like_transc_reg"/>
</dbReference>
<keyword evidence="3" id="KW-0804">Transcription</keyword>
<evidence type="ECO:0000259" key="5">
    <source>
        <dbReference type="PROSITE" id="PS50977"/>
    </source>
</evidence>
<dbReference type="Proteomes" id="UP000076447">
    <property type="component" value="Unassembled WGS sequence"/>
</dbReference>
<dbReference type="PROSITE" id="PS50977">
    <property type="entry name" value="HTH_TETR_2"/>
    <property type="match status" value="1"/>
</dbReference>
<accession>A0A163RJL7</accession>
<proteinExistence type="predicted"/>
<dbReference type="RefSeq" id="WP_068708499.1">
    <property type="nucleotide sequence ID" value="NZ_LRIE01000072.1"/>
</dbReference>
<keyword evidence="1" id="KW-0805">Transcription regulation</keyword>
<organism evidence="6 7">
    <name type="scientific">Oerskovia enterophila</name>
    <dbReference type="NCBI Taxonomy" id="43678"/>
    <lineage>
        <taxon>Bacteria</taxon>
        <taxon>Bacillati</taxon>
        <taxon>Actinomycetota</taxon>
        <taxon>Actinomycetes</taxon>
        <taxon>Micrococcales</taxon>
        <taxon>Cellulomonadaceae</taxon>
        <taxon>Oerskovia</taxon>
    </lineage>
</organism>
<dbReference type="GO" id="GO:0000976">
    <property type="term" value="F:transcription cis-regulatory region binding"/>
    <property type="evidence" value="ECO:0007669"/>
    <property type="project" value="TreeGrafter"/>
</dbReference>
<evidence type="ECO:0000256" key="4">
    <source>
        <dbReference type="PROSITE-ProRule" id="PRU00335"/>
    </source>
</evidence>
<evidence type="ECO:0000256" key="3">
    <source>
        <dbReference type="ARBA" id="ARBA00023163"/>
    </source>
</evidence>
<dbReference type="OrthoDB" id="9806334at2"/>
<dbReference type="PANTHER" id="PTHR30055">
    <property type="entry name" value="HTH-TYPE TRANSCRIPTIONAL REGULATOR RUTR"/>
    <property type="match status" value="1"/>
</dbReference>
<dbReference type="SUPFAM" id="SSF46689">
    <property type="entry name" value="Homeodomain-like"/>
    <property type="match status" value="1"/>
</dbReference>
<evidence type="ECO:0000256" key="2">
    <source>
        <dbReference type="ARBA" id="ARBA00023125"/>
    </source>
</evidence>
<dbReference type="Pfam" id="PF00440">
    <property type="entry name" value="TetR_N"/>
    <property type="match status" value="1"/>
</dbReference>
<feature type="domain" description="HTH tetR-type" evidence="5">
    <location>
        <begin position="5"/>
        <end position="65"/>
    </location>
</feature>
<comment type="caution">
    <text evidence="6">The sequence shown here is derived from an EMBL/GenBank/DDBJ whole genome shotgun (WGS) entry which is preliminary data.</text>
</comment>
<dbReference type="Gene3D" id="1.10.357.10">
    <property type="entry name" value="Tetracycline Repressor, domain 2"/>
    <property type="match status" value="1"/>
</dbReference>
<dbReference type="InterPro" id="IPR001647">
    <property type="entry name" value="HTH_TetR"/>
</dbReference>
<dbReference type="InterPro" id="IPR009057">
    <property type="entry name" value="Homeodomain-like_sf"/>
</dbReference>
<dbReference type="AlphaFoldDB" id="A0A163RJL7"/>
<keyword evidence="2 4" id="KW-0238">DNA-binding</keyword>
<dbReference type="PRINTS" id="PR00455">
    <property type="entry name" value="HTHTETR"/>
</dbReference>
<dbReference type="GO" id="GO:0003700">
    <property type="term" value="F:DNA-binding transcription factor activity"/>
    <property type="evidence" value="ECO:0007669"/>
    <property type="project" value="TreeGrafter"/>
</dbReference>
<name>A0A163RJL7_9CELL</name>
<dbReference type="PATRIC" id="fig|43678.3.peg.2149"/>
<protein>
    <submittedName>
        <fullName evidence="6">Nucleoid occlusion factor SlmA</fullName>
    </submittedName>
</protein>
<feature type="DNA-binding region" description="H-T-H motif" evidence="4">
    <location>
        <begin position="28"/>
        <end position="47"/>
    </location>
</feature>
<gene>
    <name evidence="6" type="primary">slmA</name>
    <name evidence="6" type="ORF">OJAG_20610</name>
</gene>
<evidence type="ECO:0000313" key="6">
    <source>
        <dbReference type="EMBL" id="KZM35273.1"/>
    </source>
</evidence>
<evidence type="ECO:0000256" key="1">
    <source>
        <dbReference type="ARBA" id="ARBA00023015"/>
    </source>
</evidence>
<dbReference type="EMBL" id="LRIE01000072">
    <property type="protein sequence ID" value="KZM35273.1"/>
    <property type="molecule type" value="Genomic_DNA"/>
</dbReference>
<dbReference type="PANTHER" id="PTHR30055:SF234">
    <property type="entry name" value="HTH-TYPE TRANSCRIPTIONAL REGULATOR BETI"/>
    <property type="match status" value="1"/>
</dbReference>